<dbReference type="PANTHER" id="PTHR21581">
    <property type="entry name" value="D-ALANYL-D-ALANINE CARBOXYPEPTIDASE"/>
    <property type="match status" value="1"/>
</dbReference>
<organism evidence="17 18">
    <name type="scientific">Lentihominibacter faecis</name>
    <dbReference type="NCBI Taxonomy" id="2764712"/>
    <lineage>
        <taxon>Bacteria</taxon>
        <taxon>Bacillati</taxon>
        <taxon>Bacillota</taxon>
        <taxon>Clostridia</taxon>
        <taxon>Peptostreptococcales</taxon>
        <taxon>Anaerovoracaceae</taxon>
        <taxon>Lentihominibacter</taxon>
    </lineage>
</organism>
<evidence type="ECO:0000256" key="5">
    <source>
        <dbReference type="ARBA" id="ARBA00022645"/>
    </source>
</evidence>
<dbReference type="InterPro" id="IPR012907">
    <property type="entry name" value="Peptidase_S11_C"/>
</dbReference>
<comment type="similarity">
    <text evidence="3 15">Belongs to the peptidase S11 family.</text>
</comment>
<dbReference type="GO" id="GO:0009002">
    <property type="term" value="F:serine-type D-Ala-D-Ala carboxypeptidase activity"/>
    <property type="evidence" value="ECO:0007669"/>
    <property type="project" value="UniProtKB-EC"/>
</dbReference>
<evidence type="ECO:0000256" key="11">
    <source>
        <dbReference type="ARBA" id="ARBA00023316"/>
    </source>
</evidence>
<evidence type="ECO:0000256" key="4">
    <source>
        <dbReference type="ARBA" id="ARBA00012448"/>
    </source>
</evidence>
<evidence type="ECO:0000259" key="16">
    <source>
        <dbReference type="SMART" id="SM00936"/>
    </source>
</evidence>
<evidence type="ECO:0000256" key="10">
    <source>
        <dbReference type="ARBA" id="ARBA00022984"/>
    </source>
</evidence>
<dbReference type="EMBL" id="JACRWC010000083">
    <property type="protein sequence ID" value="MBC5999663.1"/>
    <property type="molecule type" value="Genomic_DNA"/>
</dbReference>
<feature type="active site" evidence="13">
    <location>
        <position position="158"/>
    </location>
</feature>
<comment type="catalytic activity">
    <reaction evidence="12">
        <text>Preferential cleavage: (Ac)2-L-Lys-D-Ala-|-D-Ala. Also transpeptidation of peptidyl-alanyl moieties that are N-acyl substituents of D-alanine.</text>
        <dbReference type="EC" id="3.4.16.4"/>
    </reaction>
</comment>
<dbReference type="Gene3D" id="3.40.710.10">
    <property type="entry name" value="DD-peptidase/beta-lactamase superfamily"/>
    <property type="match status" value="1"/>
</dbReference>
<name>A0A923SLW8_9FIRM</name>
<sequence>MKKKRKVWEKVLCTAAAVAVLAGGGFLGVEKFHPQKRSLQIIDGQAQQTSAKAGAEGSQKASTEGGMKIDAKAAVLIDGNSGRVLFAQNAKKHLPPASVTKVMTLLLLLDACDKGKIATNDKVTISENAASMGGSQMYLEPGEQHTVEELLKGVIMASANDGAVALAEHLSGSVEEFVDDMNAKAAEMGLKNSHFVNTNGLPVAEHYSCAYDIGMICRQLMTYEFARDWFTAWQEDIKVGLPGKEKDFTLTNTNKMIRTYKGAIGGKTGFTQDAGYCLAEAAQRDSTRMIAVVLGCKDSKVRFAETARLLDHGFASYETVPVAKKGQKLRTIILPKSDQQEVAAVPEETIAATVKKGKKANITKKISIDKSVACPVKKGEKVGMIHIYDGKKKIASYPLVSDRDAEKAGFMTLYIRMIKNLV</sequence>
<evidence type="ECO:0000256" key="14">
    <source>
        <dbReference type="PIRSR" id="PIRSR618044-2"/>
    </source>
</evidence>
<gene>
    <name evidence="17" type="ORF">H8876_06585</name>
</gene>
<evidence type="ECO:0000256" key="7">
    <source>
        <dbReference type="ARBA" id="ARBA00022729"/>
    </source>
</evidence>
<evidence type="ECO:0000256" key="9">
    <source>
        <dbReference type="ARBA" id="ARBA00022960"/>
    </source>
</evidence>
<keyword evidence="8" id="KW-0378">Hydrolase</keyword>
<dbReference type="SUPFAM" id="SSF69189">
    <property type="entry name" value="Penicillin-binding protein associated domain"/>
    <property type="match status" value="1"/>
</dbReference>
<protein>
    <recommendedName>
        <fullName evidence="4">serine-type D-Ala-D-Ala carboxypeptidase</fullName>
        <ecNumber evidence="4">3.4.16.4</ecNumber>
    </recommendedName>
</protein>
<feature type="active site" description="Proton acceptor" evidence="13">
    <location>
        <position position="101"/>
    </location>
</feature>
<dbReference type="Proteomes" id="UP000644115">
    <property type="component" value="Unassembled WGS sequence"/>
</dbReference>
<evidence type="ECO:0000256" key="1">
    <source>
        <dbReference type="ARBA" id="ARBA00003217"/>
    </source>
</evidence>
<keyword evidence="5 17" id="KW-0121">Carboxypeptidase</keyword>
<dbReference type="AlphaFoldDB" id="A0A923SLW8"/>
<dbReference type="GO" id="GO:0071555">
    <property type="term" value="P:cell wall organization"/>
    <property type="evidence" value="ECO:0007669"/>
    <property type="project" value="UniProtKB-KW"/>
</dbReference>
<keyword evidence="6" id="KW-0645">Protease</keyword>
<dbReference type="GO" id="GO:0008360">
    <property type="term" value="P:regulation of cell shape"/>
    <property type="evidence" value="ECO:0007669"/>
    <property type="project" value="UniProtKB-KW"/>
</dbReference>
<dbReference type="Pfam" id="PF07943">
    <property type="entry name" value="PBP5_C"/>
    <property type="match status" value="1"/>
</dbReference>
<dbReference type="Gene3D" id="2.60.410.10">
    <property type="entry name" value="D-Ala-D-Ala carboxypeptidase, C-terminal domain"/>
    <property type="match status" value="1"/>
</dbReference>
<reference evidence="17" key="1">
    <citation type="submission" date="2020-08" db="EMBL/GenBank/DDBJ databases">
        <authorList>
            <person name="Liu C."/>
            <person name="Sun Q."/>
        </authorList>
    </citation>
    <scope>NUCLEOTIDE SEQUENCE</scope>
    <source>
        <strain evidence="17">BX16</strain>
    </source>
</reference>
<dbReference type="InterPro" id="IPR018044">
    <property type="entry name" value="Peptidase_S11"/>
</dbReference>
<evidence type="ECO:0000256" key="3">
    <source>
        <dbReference type="ARBA" id="ARBA00007164"/>
    </source>
</evidence>
<keyword evidence="7" id="KW-0732">Signal</keyword>
<keyword evidence="10" id="KW-0573">Peptidoglycan synthesis</keyword>
<evidence type="ECO:0000256" key="13">
    <source>
        <dbReference type="PIRSR" id="PIRSR618044-1"/>
    </source>
</evidence>
<dbReference type="EC" id="3.4.16.4" evidence="4"/>
<evidence type="ECO:0000313" key="17">
    <source>
        <dbReference type="EMBL" id="MBC5999663.1"/>
    </source>
</evidence>
<comment type="pathway">
    <text evidence="2">Cell wall biogenesis; peptidoglycan biosynthesis.</text>
</comment>
<dbReference type="PANTHER" id="PTHR21581:SF6">
    <property type="entry name" value="TRAFFICKING PROTEIN PARTICLE COMPLEX SUBUNIT 12"/>
    <property type="match status" value="1"/>
</dbReference>
<dbReference type="SMART" id="SM00936">
    <property type="entry name" value="PBP5_C"/>
    <property type="match status" value="1"/>
</dbReference>
<keyword evidence="11" id="KW-0961">Cell wall biogenesis/degradation</keyword>
<comment type="function">
    <text evidence="1">Removes C-terminal D-alanyl residues from sugar-peptide cell wall precursors.</text>
</comment>
<dbReference type="PRINTS" id="PR00725">
    <property type="entry name" value="DADACBPTASE1"/>
</dbReference>
<feature type="domain" description="Peptidase S11 D-Ala-D-Ala carboxypeptidase A C-terminal" evidence="16">
    <location>
        <begin position="317"/>
        <end position="407"/>
    </location>
</feature>
<dbReference type="GO" id="GO:0006508">
    <property type="term" value="P:proteolysis"/>
    <property type="evidence" value="ECO:0007669"/>
    <property type="project" value="UniProtKB-KW"/>
</dbReference>
<dbReference type="InterPro" id="IPR037167">
    <property type="entry name" value="Peptidase_S11_C_sf"/>
</dbReference>
<evidence type="ECO:0000256" key="12">
    <source>
        <dbReference type="ARBA" id="ARBA00034000"/>
    </source>
</evidence>
<feature type="active site" description="Acyl-ester intermediate" evidence="13">
    <location>
        <position position="98"/>
    </location>
</feature>
<dbReference type="InterPro" id="IPR015956">
    <property type="entry name" value="Peniciliin-bd_prot_C_sf"/>
</dbReference>
<dbReference type="InterPro" id="IPR012338">
    <property type="entry name" value="Beta-lactam/transpept-like"/>
</dbReference>
<dbReference type="RefSeq" id="WP_249287070.1">
    <property type="nucleotide sequence ID" value="NZ_JACRWC010000083.1"/>
</dbReference>
<dbReference type="Pfam" id="PF00768">
    <property type="entry name" value="Peptidase_S11"/>
    <property type="match status" value="1"/>
</dbReference>
<accession>A0A923SLW8</accession>
<keyword evidence="9" id="KW-0133">Cell shape</keyword>
<evidence type="ECO:0000256" key="6">
    <source>
        <dbReference type="ARBA" id="ARBA00022670"/>
    </source>
</evidence>
<evidence type="ECO:0000313" key="18">
    <source>
        <dbReference type="Proteomes" id="UP000644115"/>
    </source>
</evidence>
<comment type="caution">
    <text evidence="17">The sequence shown here is derived from an EMBL/GenBank/DDBJ whole genome shotgun (WGS) entry which is preliminary data.</text>
</comment>
<dbReference type="SUPFAM" id="SSF56601">
    <property type="entry name" value="beta-lactamase/transpeptidase-like"/>
    <property type="match status" value="1"/>
</dbReference>
<evidence type="ECO:0000256" key="8">
    <source>
        <dbReference type="ARBA" id="ARBA00022801"/>
    </source>
</evidence>
<feature type="binding site" evidence="14">
    <location>
        <position position="267"/>
    </location>
    <ligand>
        <name>substrate</name>
    </ligand>
</feature>
<dbReference type="InterPro" id="IPR001967">
    <property type="entry name" value="Peptidase_S11_N"/>
</dbReference>
<keyword evidence="18" id="KW-1185">Reference proteome</keyword>
<evidence type="ECO:0000256" key="2">
    <source>
        <dbReference type="ARBA" id="ARBA00004752"/>
    </source>
</evidence>
<dbReference type="GO" id="GO:0009252">
    <property type="term" value="P:peptidoglycan biosynthetic process"/>
    <property type="evidence" value="ECO:0007669"/>
    <property type="project" value="UniProtKB-KW"/>
</dbReference>
<evidence type="ECO:0000256" key="15">
    <source>
        <dbReference type="RuleBase" id="RU004016"/>
    </source>
</evidence>
<proteinExistence type="inferred from homology"/>